<feature type="domain" description="Ketoreductase" evidence="4">
    <location>
        <begin position="2"/>
        <end position="180"/>
    </location>
</feature>
<dbReference type="Gene3D" id="3.40.50.720">
    <property type="entry name" value="NAD(P)-binding Rossmann-like Domain"/>
    <property type="match status" value="1"/>
</dbReference>
<accession>A0A1I3ZNT1</accession>
<name>A0A1I3ZNT1_9ACTN</name>
<dbReference type="FunFam" id="3.40.50.720:FF:000084">
    <property type="entry name" value="Short-chain dehydrogenase reductase"/>
    <property type="match status" value="1"/>
</dbReference>
<dbReference type="PANTHER" id="PTHR44196:SF1">
    <property type="entry name" value="DEHYDROGENASE_REDUCTASE SDR FAMILY MEMBER 7B"/>
    <property type="match status" value="1"/>
</dbReference>
<dbReference type="GO" id="GO:0016020">
    <property type="term" value="C:membrane"/>
    <property type="evidence" value="ECO:0007669"/>
    <property type="project" value="TreeGrafter"/>
</dbReference>
<dbReference type="EMBL" id="FOQY01000025">
    <property type="protein sequence ID" value="SFK45296.1"/>
    <property type="molecule type" value="Genomic_DNA"/>
</dbReference>
<evidence type="ECO:0000313" key="5">
    <source>
        <dbReference type="EMBL" id="SFK45296.1"/>
    </source>
</evidence>
<dbReference type="PRINTS" id="PR00081">
    <property type="entry name" value="GDHRDH"/>
</dbReference>
<dbReference type="PRINTS" id="PR00080">
    <property type="entry name" value="SDRFAMILY"/>
</dbReference>
<dbReference type="CDD" id="cd05233">
    <property type="entry name" value="SDR_c"/>
    <property type="match status" value="1"/>
</dbReference>
<dbReference type="SMART" id="SM00822">
    <property type="entry name" value="PKS_KR"/>
    <property type="match status" value="1"/>
</dbReference>
<dbReference type="InterPro" id="IPR036291">
    <property type="entry name" value="NAD(P)-bd_dom_sf"/>
</dbReference>
<dbReference type="InterPro" id="IPR020904">
    <property type="entry name" value="Sc_DH/Rdtase_CS"/>
</dbReference>
<dbReference type="GO" id="GO:0016491">
    <property type="term" value="F:oxidoreductase activity"/>
    <property type="evidence" value="ECO:0007669"/>
    <property type="project" value="UniProtKB-KW"/>
</dbReference>
<comment type="similarity">
    <text evidence="1 3">Belongs to the short-chain dehydrogenases/reductases (SDR) family.</text>
</comment>
<protein>
    <submittedName>
        <fullName evidence="5">NADP-dependent 3-hydroxy acid dehydrogenase YdfG</fullName>
    </submittedName>
</protein>
<gene>
    <name evidence="5" type="ORF">SAMN05216275_12597</name>
</gene>
<sequence>MRTAIVTGGASGIGRALCRELGRRGAHVVVADLDGAGAERVAKEFGCSAATLDVTDARAVRDLVTSVRAERGRLDLVFNNAGIAVGGTTDELTLDHWDRTIDVNLRGVVHGVHAAYPIMMRQGFGHIVNTASLAGLVPAPLMAPYTATKHAVVGLSLALRAEAAAHGVKVSVICPGFTDTPLLDHANPGLPQTATGAGARRSATRTQGRLYSADALAVDIMKGLARNRALIVAPASGRMAWRGVRLSPSLAVRAASLAIRRLGGA</sequence>
<dbReference type="AlphaFoldDB" id="A0A1I3ZNT1"/>
<dbReference type="SUPFAM" id="SSF51735">
    <property type="entry name" value="NAD(P)-binding Rossmann-fold domains"/>
    <property type="match status" value="1"/>
</dbReference>
<evidence type="ECO:0000259" key="4">
    <source>
        <dbReference type="SMART" id="SM00822"/>
    </source>
</evidence>
<evidence type="ECO:0000256" key="1">
    <source>
        <dbReference type="ARBA" id="ARBA00006484"/>
    </source>
</evidence>
<dbReference type="RefSeq" id="WP_093890201.1">
    <property type="nucleotide sequence ID" value="NZ_FOQY01000025.1"/>
</dbReference>
<dbReference type="InterPro" id="IPR057326">
    <property type="entry name" value="KR_dom"/>
</dbReference>
<evidence type="ECO:0000313" key="6">
    <source>
        <dbReference type="Proteomes" id="UP000199111"/>
    </source>
</evidence>
<dbReference type="Proteomes" id="UP000199111">
    <property type="component" value="Unassembled WGS sequence"/>
</dbReference>
<evidence type="ECO:0000256" key="2">
    <source>
        <dbReference type="ARBA" id="ARBA00023002"/>
    </source>
</evidence>
<evidence type="ECO:0000256" key="3">
    <source>
        <dbReference type="RuleBase" id="RU000363"/>
    </source>
</evidence>
<keyword evidence="2" id="KW-0560">Oxidoreductase</keyword>
<dbReference type="PANTHER" id="PTHR44196">
    <property type="entry name" value="DEHYDROGENASE/REDUCTASE SDR FAMILY MEMBER 7B"/>
    <property type="match status" value="1"/>
</dbReference>
<dbReference type="GeneID" id="96301577"/>
<dbReference type="PROSITE" id="PS00061">
    <property type="entry name" value="ADH_SHORT"/>
    <property type="match status" value="1"/>
</dbReference>
<keyword evidence="6" id="KW-1185">Reference proteome</keyword>
<dbReference type="Pfam" id="PF00106">
    <property type="entry name" value="adh_short"/>
    <property type="match status" value="1"/>
</dbReference>
<proteinExistence type="inferred from homology"/>
<organism evidence="5 6">
    <name type="scientific">Streptosporangium canum</name>
    <dbReference type="NCBI Taxonomy" id="324952"/>
    <lineage>
        <taxon>Bacteria</taxon>
        <taxon>Bacillati</taxon>
        <taxon>Actinomycetota</taxon>
        <taxon>Actinomycetes</taxon>
        <taxon>Streptosporangiales</taxon>
        <taxon>Streptosporangiaceae</taxon>
        <taxon>Streptosporangium</taxon>
    </lineage>
</organism>
<reference evidence="6" key="1">
    <citation type="submission" date="2016-10" db="EMBL/GenBank/DDBJ databases">
        <authorList>
            <person name="Varghese N."/>
            <person name="Submissions S."/>
        </authorList>
    </citation>
    <scope>NUCLEOTIDE SEQUENCE [LARGE SCALE GENOMIC DNA]</scope>
    <source>
        <strain evidence="6">CGMCC 4.2126</strain>
    </source>
</reference>
<dbReference type="InterPro" id="IPR002347">
    <property type="entry name" value="SDR_fam"/>
</dbReference>